<feature type="transmembrane region" description="Helical" evidence="1">
    <location>
        <begin position="186"/>
        <end position="206"/>
    </location>
</feature>
<feature type="transmembrane region" description="Helical" evidence="1">
    <location>
        <begin position="6"/>
        <end position="28"/>
    </location>
</feature>
<feature type="transmembrane region" description="Helical" evidence="1">
    <location>
        <begin position="296"/>
        <end position="316"/>
    </location>
</feature>
<keyword evidence="3" id="KW-1185">Reference proteome</keyword>
<accession>A0ABX0K9L9</accession>
<sequence length="338" mass="35145">MISLPFFLSILLSMTQLVVVVMFAPLIAGFRVFMSARLTGVAAPPVLRRWYLIATQWCADSPDQNSDPLTPQTSIVASCATTAAMTTVLVVSLLVPMAASGLATAHLSDIFVITLLLMSAQIACQLPALGGQAETATTAFRRLISASVAIPVLFLIAVLFFSVGATTNLDVVLSGLRSGSPFGDDAPFVLAALALLVAGAASDCTVSDVGVTGTDRAILMLAADCSSLIWLTLAGDLFWPGSLALISEHQTVTGSVGALSVGFLLWIVRCCVLCVILAAGNLVAAGPVTRIRLRGAGALLLAFFAIQVLFGSRFPIMPYRGAVHEQSTFDDNTGGGPL</sequence>
<feature type="transmembrane region" description="Helical" evidence="1">
    <location>
        <begin position="218"/>
        <end position="239"/>
    </location>
</feature>
<protein>
    <recommendedName>
        <fullName evidence="4">Formate hydrogenlyase subunit 4</fullName>
    </recommendedName>
</protein>
<evidence type="ECO:0008006" key="4">
    <source>
        <dbReference type="Google" id="ProtNLM"/>
    </source>
</evidence>
<name>A0ABX0K9L9_9PROT</name>
<dbReference type="EMBL" id="WOSW01000020">
    <property type="protein sequence ID" value="NHO33079.1"/>
    <property type="molecule type" value="Genomic_DNA"/>
</dbReference>
<keyword evidence="1" id="KW-0472">Membrane</keyword>
<evidence type="ECO:0000313" key="2">
    <source>
        <dbReference type="EMBL" id="NHO33079.1"/>
    </source>
</evidence>
<feature type="transmembrane region" description="Helical" evidence="1">
    <location>
        <begin position="110"/>
        <end position="131"/>
    </location>
</feature>
<comment type="caution">
    <text evidence="2">The sequence shown here is derived from an EMBL/GenBank/DDBJ whole genome shotgun (WGS) entry which is preliminary data.</text>
</comment>
<dbReference type="Proteomes" id="UP000615326">
    <property type="component" value="Unassembled WGS sequence"/>
</dbReference>
<feature type="transmembrane region" description="Helical" evidence="1">
    <location>
        <begin position="75"/>
        <end position="98"/>
    </location>
</feature>
<feature type="transmembrane region" description="Helical" evidence="1">
    <location>
        <begin position="259"/>
        <end position="284"/>
    </location>
</feature>
<keyword evidence="1" id="KW-1133">Transmembrane helix</keyword>
<organism evidence="2 3">
    <name type="scientific">Acetobacter fallax</name>
    <dbReference type="NCBI Taxonomy" id="1737473"/>
    <lineage>
        <taxon>Bacteria</taxon>
        <taxon>Pseudomonadati</taxon>
        <taxon>Pseudomonadota</taxon>
        <taxon>Alphaproteobacteria</taxon>
        <taxon>Acetobacterales</taxon>
        <taxon>Acetobacteraceae</taxon>
        <taxon>Acetobacter</taxon>
    </lineage>
</organism>
<gene>
    <name evidence="2" type="ORF">GOB84_11015</name>
</gene>
<evidence type="ECO:0000256" key="1">
    <source>
        <dbReference type="SAM" id="Phobius"/>
    </source>
</evidence>
<dbReference type="RefSeq" id="WP_173577607.1">
    <property type="nucleotide sequence ID" value="NZ_WOSW01000020.1"/>
</dbReference>
<feature type="transmembrane region" description="Helical" evidence="1">
    <location>
        <begin position="143"/>
        <end position="166"/>
    </location>
</feature>
<evidence type="ECO:0000313" key="3">
    <source>
        <dbReference type="Proteomes" id="UP000615326"/>
    </source>
</evidence>
<proteinExistence type="predicted"/>
<keyword evidence="1" id="KW-0812">Transmembrane</keyword>
<reference evidence="2 3" key="1">
    <citation type="journal article" date="2020" name="Int. J. Syst. Evol. Microbiol.">
        <title>Novel acetic acid bacteria from cider fermentations: Acetobacter conturbans sp. nov. and Acetobacter fallax sp. nov.</title>
        <authorList>
            <person name="Sombolestani A.S."/>
            <person name="Cleenwerck I."/>
            <person name="Cnockaert M."/>
            <person name="Borremans W."/>
            <person name="Wieme A.D."/>
            <person name="De Vuyst L."/>
            <person name="Vandamme P."/>
        </authorList>
    </citation>
    <scope>NUCLEOTIDE SEQUENCE [LARGE SCALE GENOMIC DNA]</scope>
    <source>
        <strain evidence="2 3">LMG 1637</strain>
    </source>
</reference>